<dbReference type="Gene3D" id="1.20.58.390">
    <property type="entry name" value="Neurotransmitter-gated ion-channel transmembrane domain"/>
    <property type="match status" value="1"/>
</dbReference>
<organism evidence="8 9">
    <name type="scientific">Oesophagostomum dentatum</name>
    <name type="common">Nodular worm</name>
    <dbReference type="NCBI Taxonomy" id="61180"/>
    <lineage>
        <taxon>Eukaryota</taxon>
        <taxon>Metazoa</taxon>
        <taxon>Ecdysozoa</taxon>
        <taxon>Nematoda</taxon>
        <taxon>Chromadorea</taxon>
        <taxon>Rhabditida</taxon>
        <taxon>Rhabditina</taxon>
        <taxon>Rhabditomorpha</taxon>
        <taxon>Strongyloidea</taxon>
        <taxon>Strongylidae</taxon>
        <taxon>Oesophagostomum</taxon>
    </lineage>
</organism>
<feature type="transmembrane region" description="Helical" evidence="5">
    <location>
        <begin position="186"/>
        <end position="207"/>
    </location>
</feature>
<dbReference type="InterPro" id="IPR036719">
    <property type="entry name" value="Neuro-gated_channel_TM_sf"/>
</dbReference>
<dbReference type="PANTHER" id="PTHR18945">
    <property type="entry name" value="NEUROTRANSMITTER GATED ION CHANNEL"/>
    <property type="match status" value="1"/>
</dbReference>
<evidence type="ECO:0000313" key="8">
    <source>
        <dbReference type="EMBL" id="KHJ85488.1"/>
    </source>
</evidence>
<keyword evidence="3 5" id="KW-1133">Transmembrane helix</keyword>
<evidence type="ECO:0000259" key="6">
    <source>
        <dbReference type="Pfam" id="PF02931"/>
    </source>
</evidence>
<feature type="transmembrane region" description="Helical" evidence="5">
    <location>
        <begin position="156"/>
        <end position="174"/>
    </location>
</feature>
<evidence type="ECO:0000256" key="4">
    <source>
        <dbReference type="ARBA" id="ARBA00023136"/>
    </source>
</evidence>
<dbReference type="InterPro" id="IPR006202">
    <property type="entry name" value="Neur_chan_lig-bd"/>
</dbReference>
<dbReference type="EMBL" id="KN563695">
    <property type="protein sequence ID" value="KHJ85488.1"/>
    <property type="molecule type" value="Genomic_DNA"/>
</dbReference>
<evidence type="ECO:0000256" key="5">
    <source>
        <dbReference type="SAM" id="Phobius"/>
    </source>
</evidence>
<accession>A0A0B1SJH0</accession>
<comment type="subcellular location">
    <subcellularLocation>
        <location evidence="1">Membrane</location>
        <topology evidence="1">Multi-pass membrane protein</topology>
    </subcellularLocation>
</comment>
<protein>
    <submittedName>
        <fullName evidence="8">Uncharacterized protein</fullName>
    </submittedName>
</protein>
<feature type="transmembrane region" description="Helical" evidence="5">
    <location>
        <begin position="236"/>
        <end position="256"/>
    </location>
</feature>
<keyword evidence="4 5" id="KW-0472">Membrane</keyword>
<dbReference type="GO" id="GO:0004888">
    <property type="term" value="F:transmembrane signaling receptor activity"/>
    <property type="evidence" value="ECO:0007669"/>
    <property type="project" value="InterPro"/>
</dbReference>
<reference evidence="8 9" key="1">
    <citation type="submission" date="2014-03" db="EMBL/GenBank/DDBJ databases">
        <title>Draft genome of the hookworm Oesophagostomum dentatum.</title>
        <authorList>
            <person name="Mitreva M."/>
        </authorList>
    </citation>
    <scope>NUCLEOTIDE SEQUENCE [LARGE SCALE GENOMIC DNA]</scope>
    <source>
        <strain evidence="8 9">OD-Hann</strain>
    </source>
</reference>
<evidence type="ECO:0000313" key="9">
    <source>
        <dbReference type="Proteomes" id="UP000053660"/>
    </source>
</evidence>
<feature type="domain" description="Neurotransmitter-gated ion-channel transmembrane" evidence="7">
    <location>
        <begin position="127"/>
        <end position="233"/>
    </location>
</feature>
<dbReference type="AlphaFoldDB" id="A0A0B1SJH0"/>
<sequence>MFVGYVLNWKDLRLKWDPSGFDNIKELVINRELVWRADLVPYDSHSVYETRDEGTQHIYISFTGLVELFVSSVVSFACPIDGHGEWSVDGVTAEVCLWMPTVEDYNFDVATFTFRLRRNSIYYVIMIIIPSFVLTFLCILGLFWSNFDQGDYLEKLGLGFTAILAMCMVLEIAENSVPKTKQLPSLCTYIMVNLILITLAISVVVMASKSCSMKALGSLNTNKWLRHFAVKPCTRFRVLCLILFALGSIVNLLVLLTNV</sequence>
<dbReference type="GO" id="GO:0005230">
    <property type="term" value="F:extracellular ligand-gated monoatomic ion channel activity"/>
    <property type="evidence" value="ECO:0007669"/>
    <property type="project" value="InterPro"/>
</dbReference>
<evidence type="ECO:0000256" key="2">
    <source>
        <dbReference type="ARBA" id="ARBA00022692"/>
    </source>
</evidence>
<feature type="transmembrane region" description="Helical" evidence="5">
    <location>
        <begin position="121"/>
        <end position="144"/>
    </location>
</feature>
<dbReference type="InterPro" id="IPR038050">
    <property type="entry name" value="Neuro_actylchol_rec"/>
</dbReference>
<evidence type="ECO:0000256" key="3">
    <source>
        <dbReference type="ARBA" id="ARBA00022989"/>
    </source>
</evidence>
<name>A0A0B1SJH0_OESDE</name>
<gene>
    <name evidence="8" type="ORF">OESDEN_14784</name>
</gene>
<dbReference type="Gene3D" id="2.70.170.10">
    <property type="entry name" value="Neurotransmitter-gated ion-channel ligand-binding domain"/>
    <property type="match status" value="1"/>
</dbReference>
<dbReference type="SUPFAM" id="SSF63712">
    <property type="entry name" value="Nicotinic receptor ligand binding domain-like"/>
    <property type="match status" value="1"/>
</dbReference>
<dbReference type="GO" id="GO:0016020">
    <property type="term" value="C:membrane"/>
    <property type="evidence" value="ECO:0007669"/>
    <property type="project" value="UniProtKB-SubCell"/>
</dbReference>
<dbReference type="InterPro" id="IPR006201">
    <property type="entry name" value="Neur_channel"/>
</dbReference>
<dbReference type="InterPro" id="IPR036734">
    <property type="entry name" value="Neur_chan_lig-bd_sf"/>
</dbReference>
<evidence type="ECO:0000259" key="7">
    <source>
        <dbReference type="Pfam" id="PF02932"/>
    </source>
</evidence>
<keyword evidence="2 5" id="KW-0812">Transmembrane</keyword>
<dbReference type="Proteomes" id="UP000053660">
    <property type="component" value="Unassembled WGS sequence"/>
</dbReference>
<dbReference type="Pfam" id="PF02932">
    <property type="entry name" value="Neur_chan_memb"/>
    <property type="match status" value="1"/>
</dbReference>
<dbReference type="Pfam" id="PF02931">
    <property type="entry name" value="Neur_chan_LBD"/>
    <property type="match status" value="1"/>
</dbReference>
<evidence type="ECO:0000256" key="1">
    <source>
        <dbReference type="ARBA" id="ARBA00004141"/>
    </source>
</evidence>
<dbReference type="OrthoDB" id="5866477at2759"/>
<dbReference type="InterPro" id="IPR006029">
    <property type="entry name" value="Neurotrans-gated_channel_TM"/>
</dbReference>
<dbReference type="SUPFAM" id="SSF90112">
    <property type="entry name" value="Neurotransmitter-gated ion-channel transmembrane pore"/>
    <property type="match status" value="1"/>
</dbReference>
<feature type="domain" description="Neurotransmitter-gated ion-channel ligand-binding" evidence="6">
    <location>
        <begin position="7"/>
        <end position="81"/>
    </location>
</feature>
<proteinExistence type="predicted"/>
<keyword evidence="9" id="KW-1185">Reference proteome</keyword>